<dbReference type="InterPro" id="IPR018060">
    <property type="entry name" value="HTH_AraC"/>
</dbReference>
<keyword evidence="4" id="KW-0804">Transcription</keyword>
<dbReference type="InterPro" id="IPR050204">
    <property type="entry name" value="AraC_XylS_family_regulators"/>
</dbReference>
<dbReference type="InterPro" id="IPR035905">
    <property type="entry name" value="Barstar-like_sf"/>
</dbReference>
<dbReference type="Gene3D" id="1.10.10.60">
    <property type="entry name" value="Homeodomain-like"/>
    <property type="match status" value="2"/>
</dbReference>
<dbReference type="InterPro" id="IPR018062">
    <property type="entry name" value="HTH_AraC-typ_CS"/>
</dbReference>
<gene>
    <name evidence="7" type="ORF">EBO15_09525</name>
</gene>
<keyword evidence="8" id="KW-1185">Reference proteome</keyword>
<organism evidence="7 8">
    <name type="scientific">Actinomadura harenae</name>
    <dbReference type="NCBI Taxonomy" id="2483351"/>
    <lineage>
        <taxon>Bacteria</taxon>
        <taxon>Bacillati</taxon>
        <taxon>Actinomycetota</taxon>
        <taxon>Actinomycetes</taxon>
        <taxon>Streptosporangiales</taxon>
        <taxon>Thermomonosporaceae</taxon>
        <taxon>Actinomadura</taxon>
    </lineage>
</organism>
<dbReference type="PROSITE" id="PS00041">
    <property type="entry name" value="HTH_ARAC_FAMILY_1"/>
    <property type="match status" value="1"/>
</dbReference>
<dbReference type="PANTHER" id="PTHR46796">
    <property type="entry name" value="HTH-TYPE TRANSCRIPTIONAL ACTIVATOR RHAS-RELATED"/>
    <property type="match status" value="1"/>
</dbReference>
<feature type="domain" description="HTH araC/xylS-type" evidence="6">
    <location>
        <begin position="112"/>
        <end position="210"/>
    </location>
</feature>
<evidence type="ECO:0000256" key="1">
    <source>
        <dbReference type="ARBA" id="ARBA00006845"/>
    </source>
</evidence>
<dbReference type="Proteomes" id="UP000282674">
    <property type="component" value="Unassembled WGS sequence"/>
</dbReference>
<dbReference type="OrthoDB" id="241790at2"/>
<keyword evidence="2" id="KW-0805">Transcription regulation</keyword>
<accession>A0A3M2M7I7</accession>
<evidence type="ECO:0000256" key="2">
    <source>
        <dbReference type="ARBA" id="ARBA00023015"/>
    </source>
</evidence>
<name>A0A3M2M7I7_9ACTN</name>
<dbReference type="AlphaFoldDB" id="A0A3M2M7I7"/>
<dbReference type="InterPro" id="IPR000468">
    <property type="entry name" value="Barstar"/>
</dbReference>
<reference evidence="7 8" key="1">
    <citation type="submission" date="2018-10" db="EMBL/GenBank/DDBJ databases">
        <title>Isolation from soil.</title>
        <authorList>
            <person name="Hu J."/>
        </authorList>
    </citation>
    <scope>NUCLEOTIDE SEQUENCE [LARGE SCALE GENOMIC DNA]</scope>
    <source>
        <strain evidence="7 8">NEAU-Ht49</strain>
    </source>
</reference>
<evidence type="ECO:0000256" key="4">
    <source>
        <dbReference type="ARBA" id="ARBA00023163"/>
    </source>
</evidence>
<feature type="region of interest" description="Disordered" evidence="5">
    <location>
        <begin position="207"/>
        <end position="227"/>
    </location>
</feature>
<dbReference type="SUPFAM" id="SSF52038">
    <property type="entry name" value="Barstar-related"/>
    <property type="match status" value="1"/>
</dbReference>
<dbReference type="Gene3D" id="3.30.370.10">
    <property type="entry name" value="Barstar-like"/>
    <property type="match status" value="1"/>
</dbReference>
<dbReference type="SUPFAM" id="SSF46689">
    <property type="entry name" value="Homeodomain-like"/>
    <property type="match status" value="2"/>
</dbReference>
<dbReference type="PROSITE" id="PS01124">
    <property type="entry name" value="HTH_ARAC_FAMILY_2"/>
    <property type="match status" value="1"/>
</dbReference>
<comment type="similarity">
    <text evidence="1">Belongs to the barstar family.</text>
</comment>
<sequence>MAASFVRLFWRRALLEEAIDWLLEHGYQVVRLDASTWEREQDMLTAIAKALDFPDHYGRNLDALNDCLSDVAAFEYGARRVATGLVVAFTGYDRFTARCPRAAQIVLDIIADQARGAIHRDPARPWSVAGLGEHAGLSRAAFSRRFTALVGRPPLTYLTWWRLTTAMRLLRDSDAPLGVVAEQVGYGSEFAFANAFKREFNIAPGRYRRNSRSPGRPNPVDSDLASP</sequence>
<dbReference type="EMBL" id="RFFG01000013">
    <property type="protein sequence ID" value="RMI45531.1"/>
    <property type="molecule type" value="Genomic_DNA"/>
</dbReference>
<dbReference type="GO" id="GO:0043565">
    <property type="term" value="F:sequence-specific DNA binding"/>
    <property type="evidence" value="ECO:0007669"/>
    <property type="project" value="InterPro"/>
</dbReference>
<evidence type="ECO:0000313" key="8">
    <source>
        <dbReference type="Proteomes" id="UP000282674"/>
    </source>
</evidence>
<evidence type="ECO:0000313" key="7">
    <source>
        <dbReference type="EMBL" id="RMI45531.1"/>
    </source>
</evidence>
<dbReference type="GO" id="GO:0003700">
    <property type="term" value="F:DNA-binding transcription factor activity"/>
    <property type="evidence" value="ECO:0007669"/>
    <property type="project" value="InterPro"/>
</dbReference>
<dbReference type="PANTHER" id="PTHR46796:SF13">
    <property type="entry name" value="HTH-TYPE TRANSCRIPTIONAL ACTIVATOR RHAS"/>
    <property type="match status" value="1"/>
</dbReference>
<keyword evidence="3" id="KW-0238">DNA-binding</keyword>
<evidence type="ECO:0000259" key="6">
    <source>
        <dbReference type="PROSITE" id="PS01124"/>
    </source>
</evidence>
<proteinExistence type="inferred from homology"/>
<dbReference type="SMART" id="SM00342">
    <property type="entry name" value="HTH_ARAC"/>
    <property type="match status" value="1"/>
</dbReference>
<comment type="caution">
    <text evidence="7">The sequence shown here is derived from an EMBL/GenBank/DDBJ whole genome shotgun (WGS) entry which is preliminary data.</text>
</comment>
<dbReference type="Pfam" id="PF01337">
    <property type="entry name" value="Barstar"/>
    <property type="match status" value="1"/>
</dbReference>
<evidence type="ECO:0000256" key="5">
    <source>
        <dbReference type="SAM" id="MobiDB-lite"/>
    </source>
</evidence>
<dbReference type="Pfam" id="PF12833">
    <property type="entry name" value="HTH_18"/>
    <property type="match status" value="1"/>
</dbReference>
<dbReference type="RefSeq" id="WP_122194049.1">
    <property type="nucleotide sequence ID" value="NZ_JBHSKC010000022.1"/>
</dbReference>
<dbReference type="InterPro" id="IPR009057">
    <property type="entry name" value="Homeodomain-like_sf"/>
</dbReference>
<protein>
    <submittedName>
        <fullName evidence="7">Helix-turn-helix domain-containing protein</fullName>
    </submittedName>
</protein>
<evidence type="ECO:0000256" key="3">
    <source>
        <dbReference type="ARBA" id="ARBA00023125"/>
    </source>
</evidence>